<protein>
    <submittedName>
        <fullName evidence="1">Uncharacterized protein</fullName>
    </submittedName>
</protein>
<dbReference type="Proteomes" id="UP000823612">
    <property type="component" value="Unassembled WGS sequence"/>
</dbReference>
<dbReference type="AlphaFoldDB" id="A0A9D9H1M2"/>
<reference evidence="1" key="2">
    <citation type="journal article" date="2021" name="PeerJ">
        <title>Extensive microbial diversity within the chicken gut microbiome revealed by metagenomics and culture.</title>
        <authorList>
            <person name="Gilroy R."/>
            <person name="Ravi A."/>
            <person name="Getino M."/>
            <person name="Pursley I."/>
            <person name="Horton D.L."/>
            <person name="Alikhan N.F."/>
            <person name="Baker D."/>
            <person name="Gharbi K."/>
            <person name="Hall N."/>
            <person name="Watson M."/>
            <person name="Adriaenssens E.M."/>
            <person name="Foster-Nyarko E."/>
            <person name="Jarju S."/>
            <person name="Secka A."/>
            <person name="Antonio M."/>
            <person name="Oren A."/>
            <person name="Chaudhuri R.R."/>
            <person name="La Ragione R."/>
            <person name="Hildebrand F."/>
            <person name="Pallen M.J."/>
        </authorList>
    </citation>
    <scope>NUCLEOTIDE SEQUENCE</scope>
    <source>
        <strain evidence="1">2889</strain>
    </source>
</reference>
<reference evidence="1" key="1">
    <citation type="submission" date="2020-10" db="EMBL/GenBank/DDBJ databases">
        <authorList>
            <person name="Gilroy R."/>
        </authorList>
    </citation>
    <scope>NUCLEOTIDE SEQUENCE</scope>
    <source>
        <strain evidence="1">2889</strain>
    </source>
</reference>
<name>A0A9D9H1M2_9BACT</name>
<sequence length="48" mass="5654">MSTMELRGVEKAKIECAEKLFNNVSTSHVRYHQVQNYQNLLDIMQNLE</sequence>
<organism evidence="1 2">
    <name type="scientific">Candidatus Pullibacteroides excrementavium</name>
    <dbReference type="NCBI Taxonomy" id="2840905"/>
    <lineage>
        <taxon>Bacteria</taxon>
        <taxon>Pseudomonadati</taxon>
        <taxon>Bacteroidota</taxon>
        <taxon>Bacteroidia</taxon>
        <taxon>Bacteroidales</taxon>
        <taxon>Candidatus Pullibacteroides</taxon>
    </lineage>
</organism>
<accession>A0A9D9H1M2</accession>
<gene>
    <name evidence="1" type="ORF">IAB08_02075</name>
</gene>
<proteinExistence type="predicted"/>
<dbReference type="EMBL" id="JADIMZ010000028">
    <property type="protein sequence ID" value="MBO8432067.1"/>
    <property type="molecule type" value="Genomic_DNA"/>
</dbReference>
<evidence type="ECO:0000313" key="1">
    <source>
        <dbReference type="EMBL" id="MBO8432067.1"/>
    </source>
</evidence>
<comment type="caution">
    <text evidence="1">The sequence shown here is derived from an EMBL/GenBank/DDBJ whole genome shotgun (WGS) entry which is preliminary data.</text>
</comment>
<evidence type="ECO:0000313" key="2">
    <source>
        <dbReference type="Proteomes" id="UP000823612"/>
    </source>
</evidence>